<feature type="region of interest" description="Disordered" evidence="1">
    <location>
        <begin position="107"/>
        <end position="141"/>
    </location>
</feature>
<reference evidence="2 3" key="1">
    <citation type="submission" date="2020-03" db="EMBL/GenBank/DDBJ databases">
        <title>Dissostichus mawsoni Genome sequencing and assembly.</title>
        <authorList>
            <person name="Park H."/>
        </authorList>
    </citation>
    <scope>NUCLEOTIDE SEQUENCE [LARGE SCALE GENOMIC DNA]</scope>
    <source>
        <strain evidence="2">DM0001</strain>
        <tissue evidence="2">Muscle</tissue>
    </source>
</reference>
<sequence>MTLVWGRRSSMTLVGGGRSSMTLVWGRSSMTLVWGRSSMTLVWGRSSMTLVWGRSSMTSWGGEEQYDPRVGEEQYDPRVGGEQYDPRGGRRSSMTLVWGRSSMTLVGGGEEQYDTGQPDENDDFQDEENQRKPVEKENKKSFIDFNSMNSRSSARQLDYMIAEDQTIVRGSVPNVVDALMLMFAAYYYQLSLRTGSCPGVLAE</sequence>
<feature type="compositionally biased region" description="Acidic residues" evidence="1">
    <location>
        <begin position="111"/>
        <end position="127"/>
    </location>
</feature>
<proteinExistence type="predicted"/>
<gene>
    <name evidence="2" type="ORF">F7725_010833</name>
</gene>
<feature type="non-terminal residue" evidence="2">
    <location>
        <position position="1"/>
    </location>
</feature>
<evidence type="ECO:0000313" key="2">
    <source>
        <dbReference type="EMBL" id="KAF3857632.1"/>
    </source>
</evidence>
<evidence type="ECO:0000256" key="1">
    <source>
        <dbReference type="SAM" id="MobiDB-lite"/>
    </source>
</evidence>
<feature type="compositionally biased region" description="Basic and acidic residues" evidence="1">
    <location>
        <begin position="128"/>
        <end position="141"/>
    </location>
</feature>
<feature type="compositionally biased region" description="Basic and acidic residues" evidence="1">
    <location>
        <begin position="66"/>
        <end position="76"/>
    </location>
</feature>
<protein>
    <submittedName>
        <fullName evidence="2">Uncharacterized protein</fullName>
    </submittedName>
</protein>
<dbReference type="AlphaFoldDB" id="A0A7J5Z745"/>
<accession>A0A7J5Z745</accession>
<keyword evidence="3" id="KW-1185">Reference proteome</keyword>
<comment type="caution">
    <text evidence="2">The sequence shown here is derived from an EMBL/GenBank/DDBJ whole genome shotgun (WGS) entry which is preliminary data.</text>
</comment>
<dbReference type="Proteomes" id="UP000518266">
    <property type="component" value="Unassembled WGS sequence"/>
</dbReference>
<dbReference type="EMBL" id="JAAKFY010000004">
    <property type="protein sequence ID" value="KAF3857632.1"/>
    <property type="molecule type" value="Genomic_DNA"/>
</dbReference>
<evidence type="ECO:0000313" key="3">
    <source>
        <dbReference type="Proteomes" id="UP000518266"/>
    </source>
</evidence>
<name>A0A7J5Z745_DISMA</name>
<organism evidence="2 3">
    <name type="scientific">Dissostichus mawsoni</name>
    <name type="common">Antarctic cod</name>
    <dbReference type="NCBI Taxonomy" id="36200"/>
    <lineage>
        <taxon>Eukaryota</taxon>
        <taxon>Metazoa</taxon>
        <taxon>Chordata</taxon>
        <taxon>Craniata</taxon>
        <taxon>Vertebrata</taxon>
        <taxon>Euteleostomi</taxon>
        <taxon>Actinopterygii</taxon>
        <taxon>Neopterygii</taxon>
        <taxon>Teleostei</taxon>
        <taxon>Neoteleostei</taxon>
        <taxon>Acanthomorphata</taxon>
        <taxon>Eupercaria</taxon>
        <taxon>Perciformes</taxon>
        <taxon>Notothenioidei</taxon>
        <taxon>Nototheniidae</taxon>
        <taxon>Dissostichus</taxon>
    </lineage>
</organism>
<feature type="region of interest" description="Disordered" evidence="1">
    <location>
        <begin position="61"/>
        <end position="93"/>
    </location>
</feature>